<dbReference type="Gene3D" id="1.10.150.20">
    <property type="entry name" value="5' to 3' exonuclease, C-terminal subdomain"/>
    <property type="match status" value="1"/>
</dbReference>
<feature type="compositionally biased region" description="Low complexity" evidence="1">
    <location>
        <begin position="375"/>
        <end position="388"/>
    </location>
</feature>
<organism evidence="4 5">
    <name type="scientific">Stratiformator vulcanicus</name>
    <dbReference type="NCBI Taxonomy" id="2527980"/>
    <lineage>
        <taxon>Bacteria</taxon>
        <taxon>Pseudomonadati</taxon>
        <taxon>Planctomycetota</taxon>
        <taxon>Planctomycetia</taxon>
        <taxon>Planctomycetales</taxon>
        <taxon>Planctomycetaceae</taxon>
        <taxon>Stratiformator</taxon>
    </lineage>
</organism>
<feature type="region of interest" description="Disordered" evidence="1">
    <location>
        <begin position="314"/>
        <end position="507"/>
    </location>
</feature>
<dbReference type="KEGG" id="svp:Pan189_01800"/>
<dbReference type="InterPro" id="IPR029002">
    <property type="entry name" value="PLPC/GPLD1"/>
</dbReference>
<dbReference type="SUPFAM" id="SSF48537">
    <property type="entry name" value="Phospholipase C/P1 nuclease"/>
    <property type="match status" value="1"/>
</dbReference>
<dbReference type="Proteomes" id="UP000317318">
    <property type="component" value="Chromosome"/>
</dbReference>
<reference evidence="4 5" key="1">
    <citation type="submission" date="2019-02" db="EMBL/GenBank/DDBJ databases">
        <title>Deep-cultivation of Planctomycetes and their phenomic and genomic characterization uncovers novel biology.</title>
        <authorList>
            <person name="Wiegand S."/>
            <person name="Jogler M."/>
            <person name="Boedeker C."/>
            <person name="Pinto D."/>
            <person name="Vollmers J."/>
            <person name="Rivas-Marin E."/>
            <person name="Kohn T."/>
            <person name="Peeters S.H."/>
            <person name="Heuer A."/>
            <person name="Rast P."/>
            <person name="Oberbeckmann S."/>
            <person name="Bunk B."/>
            <person name="Jeske O."/>
            <person name="Meyerdierks A."/>
            <person name="Storesund J.E."/>
            <person name="Kallscheuer N."/>
            <person name="Luecker S."/>
            <person name="Lage O.M."/>
            <person name="Pohl T."/>
            <person name="Merkel B.J."/>
            <person name="Hornburger P."/>
            <person name="Mueller R.-W."/>
            <person name="Bruemmer F."/>
            <person name="Labrenz M."/>
            <person name="Spormann A.M."/>
            <person name="Op den Camp H."/>
            <person name="Overmann J."/>
            <person name="Amann R."/>
            <person name="Jetten M.S.M."/>
            <person name="Mascher T."/>
            <person name="Medema M.H."/>
            <person name="Devos D.P."/>
            <person name="Kaster A.-K."/>
            <person name="Ovreas L."/>
            <person name="Rohde M."/>
            <person name="Galperin M.Y."/>
            <person name="Jogler C."/>
        </authorList>
    </citation>
    <scope>NUCLEOTIDE SEQUENCE [LARGE SCALE GENOMIC DNA]</scope>
    <source>
        <strain evidence="4 5">Pan189</strain>
    </source>
</reference>
<keyword evidence="5" id="KW-1185">Reference proteome</keyword>
<dbReference type="Gene3D" id="1.10.575.10">
    <property type="entry name" value="P1 Nuclease"/>
    <property type="match status" value="1"/>
</dbReference>
<dbReference type="Pfam" id="PF00882">
    <property type="entry name" value="Zn_dep_PLPC"/>
    <property type="match status" value="1"/>
</dbReference>
<dbReference type="GO" id="GO:0016788">
    <property type="term" value="F:hydrolase activity, acting on ester bonds"/>
    <property type="evidence" value="ECO:0007669"/>
    <property type="project" value="InterPro"/>
</dbReference>
<evidence type="ECO:0000256" key="1">
    <source>
        <dbReference type="SAM" id="MobiDB-lite"/>
    </source>
</evidence>
<evidence type="ECO:0000313" key="5">
    <source>
        <dbReference type="Proteomes" id="UP000317318"/>
    </source>
</evidence>
<dbReference type="AlphaFoldDB" id="A0A517QW64"/>
<protein>
    <submittedName>
        <fullName evidence="4">Uncharacterized protein</fullName>
    </submittedName>
</protein>
<dbReference type="CDD" id="cd10981">
    <property type="entry name" value="ZnPC_S1P1"/>
    <property type="match status" value="1"/>
</dbReference>
<sequence>MSLLFNVLFAEKCKSTHHKLALDSLLHLKNEHAPRWRNLFLRNIEAYLEGAKAPDTRFKDFTNHVLHVRDNNWGGAPRAAAKWYDKTVELLANKDWNDAIYAAGVLSHYYTDPLMPFHTGQSEEETVIHRAAEWSMTKSYDTLRGMLIDELGYPDVAVPSGGDWLEQMVIEGACVSNPHYEALIERYDFEVGRKRPVEGLDEDLRIRIARCLGHATVGFSRILDRAFVDAGVAPPRKGITLIGVLSKLTVPIFWVTKRMHNSRQRKIVEMIYREYQQTGRVLTYLPEDEYAVREAHAREVLNVPLAELDEKPLRPIGTQYGKPVGKESGIAKPAARTEPAPTARKVEQPTPAVANVKQSPPQRTVNTAGRPPVTPRVAPAQPAKPQAVSTTSSPAQNLARTIASGTPAKTAQSTTATTQSKPANFARPEAKKINPADPFADFGSMRKIIDPQAETPRGGNTTAKQPPAEPPQKPTISLKDSLPPELRPNTESTADASGESDGPKFYLDRNCPVVDAPSIGPKTASRLEGVGIRTVADLLGANATGVAARLGVTYITAEVFRDWQRQARLCCQIPNLRGHDSQILVACGVTDPTDLVALDAEELFELVAPFCESEEGQRILRSGKSPTVEEVGDWIDWSQSARPLKAA</sequence>
<feature type="compositionally biased region" description="Low complexity" evidence="1">
    <location>
        <begin position="331"/>
        <end position="343"/>
    </location>
</feature>
<evidence type="ECO:0000259" key="2">
    <source>
        <dbReference type="Pfam" id="PF00882"/>
    </source>
</evidence>
<feature type="compositionally biased region" description="Low complexity" evidence="1">
    <location>
        <begin position="406"/>
        <end position="423"/>
    </location>
</feature>
<accession>A0A517QW64</accession>
<name>A0A517QW64_9PLAN</name>
<feature type="domain" description="Phospholipase C/D" evidence="2">
    <location>
        <begin position="16"/>
        <end position="138"/>
    </location>
</feature>
<feature type="compositionally biased region" description="Polar residues" evidence="1">
    <location>
        <begin position="356"/>
        <end position="367"/>
    </location>
</feature>
<feature type="domain" description="DUF4332" evidence="3">
    <location>
        <begin position="517"/>
        <end position="636"/>
    </location>
</feature>
<dbReference type="EMBL" id="CP036268">
    <property type="protein sequence ID" value="QDT35827.1"/>
    <property type="molecule type" value="Genomic_DNA"/>
</dbReference>
<feature type="compositionally biased region" description="Polar residues" evidence="1">
    <location>
        <begin position="389"/>
        <end position="399"/>
    </location>
</feature>
<dbReference type="InterPro" id="IPR025567">
    <property type="entry name" value="DUF4332"/>
</dbReference>
<dbReference type="InterPro" id="IPR008947">
    <property type="entry name" value="PLipase_C/P1_nuclease_dom_sf"/>
</dbReference>
<evidence type="ECO:0000259" key="3">
    <source>
        <dbReference type="Pfam" id="PF14229"/>
    </source>
</evidence>
<proteinExistence type="predicted"/>
<gene>
    <name evidence="4" type="ORF">Pan189_01800</name>
</gene>
<dbReference type="Pfam" id="PF14229">
    <property type="entry name" value="DUF4332"/>
    <property type="match status" value="1"/>
</dbReference>
<evidence type="ECO:0000313" key="4">
    <source>
        <dbReference type="EMBL" id="QDT35827.1"/>
    </source>
</evidence>